<dbReference type="Proteomes" id="UP000655208">
    <property type="component" value="Unassembled WGS sequence"/>
</dbReference>
<feature type="domain" description="Circularly permuted ATP-grasp type 2" evidence="6">
    <location>
        <begin position="444"/>
        <end position="818"/>
    </location>
</feature>
<comment type="function">
    <text evidence="5">ATP-dependent carboxylate-amine ligase which exhibits weak glutamate--cysteine ligase activity.</text>
</comment>
<dbReference type="Gene3D" id="3.30.590.20">
    <property type="match status" value="1"/>
</dbReference>
<gene>
    <name evidence="7" type="ORF">GCM10011594_11260</name>
</gene>
<organism evidence="7 8">
    <name type="scientific">Nakamurella endophytica</name>
    <dbReference type="NCBI Taxonomy" id="1748367"/>
    <lineage>
        <taxon>Bacteria</taxon>
        <taxon>Bacillati</taxon>
        <taxon>Actinomycetota</taxon>
        <taxon>Actinomycetes</taxon>
        <taxon>Nakamurellales</taxon>
        <taxon>Nakamurellaceae</taxon>
        <taxon>Nakamurella</taxon>
    </lineage>
</organism>
<keyword evidence="1 5" id="KW-0436">Ligase</keyword>
<dbReference type="Gene3D" id="3.40.50.11290">
    <property type="match status" value="1"/>
</dbReference>
<accession>A0A917SSR1</accession>
<evidence type="ECO:0000256" key="4">
    <source>
        <dbReference type="ARBA" id="ARBA00048819"/>
    </source>
</evidence>
<dbReference type="Pfam" id="PF14403">
    <property type="entry name" value="CP_ATPgrasp_2"/>
    <property type="match status" value="1"/>
</dbReference>
<evidence type="ECO:0000256" key="3">
    <source>
        <dbReference type="ARBA" id="ARBA00022840"/>
    </source>
</evidence>
<sequence>MVAAAFTLGAEEELHLVDPETCRLAPRAPQLLAQLPAESFGAELQRTTVETNTGVWDTLGELRADIEGLRGRLIEAAARDGLQVAAVGTPPLSSEDDFELTASGRFGRMQQDYRLLVDEQLICGLQVHVGLADRDVAVDVTQRIMPDLPLLLALSASSPYWRGEDTGYSSIRTIIWQRWPTAGATGPLASAAEYDTLLADLIASGVIADAKMAYFDVRPSAHAPTVELRVTDACPLVDDAVLIAGLFRAMVATAERAHRIGDPYQVVPAPLHRAAMWRAARSGLTGDLLSDDRRPQPVPAAVAIRRMIARLRPALEDFGDLDTVGELAEATLARGNSADRQRAALAERGELRDVVALVVAETAGRVTSEGRMAPRRYPARAGDEAFTAGGHARPAYRPLFEALGTAGLEQLVERRPDVDRWTLDAGMTFGVDGRQLPFPVDLLPRVVPAHEWAALVPGLAQRARALESFLRDAYGPARIVADGVLSAEALHGCPGWRAEAARLPDGVVRAPVMGFDLVRTETGGWLVLEDNVRVPSGVAYALALRRAMDELAPDLPRPPGLLDPATVPALLGRTLRACARGVAPADARVALLSDGAGNSAWFEHRMLAEQAGLTLVTPDQVAVGGGRVRGPDGEPFDVLYLRLDTEPADLTDGAGRPVGAEVLEVAVRGGVALANAPGNGLADDKAMYCSVPDLVAHYLDERPLLPQVPTYRCADPEELRLVLERVGELVTKPISGYGGRGVLIGPSASAAEVSVRRREIAQDPAEWVAQEVVALSSHPTAMGGEVLPRHVDLRVFAYVTGTGPDDVAVAPLGLTRVAPQGSMVVNSSRGGGAKDTWILGGDASAGA</sequence>
<name>A0A917SSR1_9ACTN</name>
<dbReference type="GO" id="GO:0042398">
    <property type="term" value="P:modified amino acid biosynthetic process"/>
    <property type="evidence" value="ECO:0007669"/>
    <property type="project" value="InterPro"/>
</dbReference>
<dbReference type="EMBL" id="BMNA01000002">
    <property type="protein sequence ID" value="GGL93169.1"/>
    <property type="molecule type" value="Genomic_DNA"/>
</dbReference>
<dbReference type="Gene3D" id="3.30.1490.270">
    <property type="match status" value="1"/>
</dbReference>
<dbReference type="InterPro" id="IPR025841">
    <property type="entry name" value="CP_ATPgrasp_2"/>
</dbReference>
<dbReference type="SUPFAM" id="SSF56059">
    <property type="entry name" value="Glutathione synthetase ATP-binding domain-like"/>
    <property type="match status" value="1"/>
</dbReference>
<dbReference type="HAMAP" id="MF_01609">
    <property type="entry name" value="Glu_cys_ligase_2"/>
    <property type="match status" value="1"/>
</dbReference>
<dbReference type="AlphaFoldDB" id="A0A917SSR1"/>
<dbReference type="InterPro" id="IPR011793">
    <property type="entry name" value="YbdK"/>
</dbReference>
<evidence type="ECO:0000259" key="6">
    <source>
        <dbReference type="Pfam" id="PF14403"/>
    </source>
</evidence>
<dbReference type="RefSeq" id="WP_188940507.1">
    <property type="nucleotide sequence ID" value="NZ_BMNA01000002.1"/>
</dbReference>
<dbReference type="PANTHER" id="PTHR34595">
    <property type="entry name" value="BLR5612 PROTEIN"/>
    <property type="match status" value="1"/>
</dbReference>
<keyword evidence="8" id="KW-1185">Reference proteome</keyword>
<dbReference type="GO" id="GO:0004357">
    <property type="term" value="F:glutamate-cysteine ligase activity"/>
    <property type="evidence" value="ECO:0007669"/>
    <property type="project" value="UniProtKB-EC"/>
</dbReference>
<keyword evidence="3 5" id="KW-0067">ATP-binding</keyword>
<evidence type="ECO:0000313" key="8">
    <source>
        <dbReference type="Proteomes" id="UP000655208"/>
    </source>
</evidence>
<comment type="similarity">
    <text evidence="5">Belongs to the glutamate--cysteine ligase type 2 family. YbdK subfamily.</text>
</comment>
<dbReference type="Pfam" id="PF04107">
    <property type="entry name" value="GCS2"/>
    <property type="match status" value="1"/>
</dbReference>
<evidence type="ECO:0000256" key="2">
    <source>
        <dbReference type="ARBA" id="ARBA00022741"/>
    </source>
</evidence>
<evidence type="ECO:0000256" key="5">
    <source>
        <dbReference type="HAMAP-Rule" id="MF_01609"/>
    </source>
</evidence>
<dbReference type="GO" id="GO:0005524">
    <property type="term" value="F:ATP binding"/>
    <property type="evidence" value="ECO:0007669"/>
    <property type="project" value="UniProtKB-KW"/>
</dbReference>
<protein>
    <recommendedName>
        <fullName evidence="5">Putative glutamate--cysteine ligase 2</fullName>
        <ecNumber evidence="5">6.3.2.2</ecNumber>
    </recommendedName>
    <alternativeName>
        <fullName evidence="5">Gamma-glutamylcysteine synthetase 2</fullName>
        <shortName evidence="5">GCS 2</shortName>
        <shortName evidence="5">Gamma-GCS 2</shortName>
    </alternativeName>
</protein>
<keyword evidence="2 5" id="KW-0547">Nucleotide-binding</keyword>
<dbReference type="NCBIfam" id="TIGR02050">
    <property type="entry name" value="gshA_cyan_rel"/>
    <property type="match status" value="1"/>
</dbReference>
<dbReference type="EC" id="6.3.2.2" evidence="5"/>
<dbReference type="PANTHER" id="PTHR34595:SF7">
    <property type="entry name" value="SLL1039 PROTEIN"/>
    <property type="match status" value="1"/>
</dbReference>
<dbReference type="InterPro" id="IPR014746">
    <property type="entry name" value="Gln_synth/guanido_kin_cat_dom"/>
</dbReference>
<dbReference type="InterPro" id="IPR051680">
    <property type="entry name" value="ATP-dep_Glu-Cys_Ligase-2"/>
</dbReference>
<comment type="catalytic activity">
    <reaction evidence="4 5">
        <text>L-cysteine + L-glutamate + ATP = gamma-L-glutamyl-L-cysteine + ADP + phosphate + H(+)</text>
        <dbReference type="Rhea" id="RHEA:13285"/>
        <dbReference type="ChEBI" id="CHEBI:15378"/>
        <dbReference type="ChEBI" id="CHEBI:29985"/>
        <dbReference type="ChEBI" id="CHEBI:30616"/>
        <dbReference type="ChEBI" id="CHEBI:35235"/>
        <dbReference type="ChEBI" id="CHEBI:43474"/>
        <dbReference type="ChEBI" id="CHEBI:58173"/>
        <dbReference type="ChEBI" id="CHEBI:456216"/>
        <dbReference type="EC" id="6.3.2.2"/>
    </reaction>
</comment>
<dbReference type="SUPFAM" id="SSF55931">
    <property type="entry name" value="Glutamine synthetase/guanido kinase"/>
    <property type="match status" value="1"/>
</dbReference>
<dbReference type="NCBIfam" id="NF010041">
    <property type="entry name" value="PRK13517.1-1"/>
    <property type="match status" value="1"/>
</dbReference>
<evidence type="ECO:0000313" key="7">
    <source>
        <dbReference type="EMBL" id="GGL93169.1"/>
    </source>
</evidence>
<comment type="caution">
    <text evidence="7">The sequence shown here is derived from an EMBL/GenBank/DDBJ whole genome shotgun (WGS) entry which is preliminary data.</text>
</comment>
<reference evidence="7" key="2">
    <citation type="submission" date="2020-09" db="EMBL/GenBank/DDBJ databases">
        <authorList>
            <person name="Sun Q."/>
            <person name="Zhou Y."/>
        </authorList>
    </citation>
    <scope>NUCLEOTIDE SEQUENCE</scope>
    <source>
        <strain evidence="7">CGMCC 4.7308</strain>
    </source>
</reference>
<evidence type="ECO:0000256" key="1">
    <source>
        <dbReference type="ARBA" id="ARBA00022598"/>
    </source>
</evidence>
<reference evidence="7" key="1">
    <citation type="journal article" date="2014" name="Int. J. Syst. Evol. Microbiol.">
        <title>Complete genome sequence of Corynebacterium casei LMG S-19264T (=DSM 44701T), isolated from a smear-ripened cheese.</title>
        <authorList>
            <consortium name="US DOE Joint Genome Institute (JGI-PGF)"/>
            <person name="Walter F."/>
            <person name="Albersmeier A."/>
            <person name="Kalinowski J."/>
            <person name="Ruckert C."/>
        </authorList>
    </citation>
    <scope>NUCLEOTIDE SEQUENCE</scope>
    <source>
        <strain evidence="7">CGMCC 4.7308</strain>
    </source>
</reference>
<proteinExistence type="inferred from homology"/>
<dbReference type="InterPro" id="IPR006336">
    <property type="entry name" value="GCS2"/>
</dbReference>